<gene>
    <name evidence="2" type="ORF">O181_082361</name>
</gene>
<evidence type="ECO:0000313" key="3">
    <source>
        <dbReference type="Proteomes" id="UP000765509"/>
    </source>
</evidence>
<evidence type="ECO:0000256" key="1">
    <source>
        <dbReference type="SAM" id="MobiDB-lite"/>
    </source>
</evidence>
<accession>A0A9Q3FSF9</accession>
<dbReference type="AlphaFoldDB" id="A0A9Q3FSF9"/>
<feature type="compositionally biased region" description="Low complexity" evidence="1">
    <location>
        <begin position="72"/>
        <end position="96"/>
    </location>
</feature>
<feature type="compositionally biased region" description="Low complexity" evidence="1">
    <location>
        <begin position="102"/>
        <end position="126"/>
    </location>
</feature>
<comment type="caution">
    <text evidence="2">The sequence shown here is derived from an EMBL/GenBank/DDBJ whole genome shotgun (WGS) entry which is preliminary data.</text>
</comment>
<feature type="region of interest" description="Disordered" evidence="1">
    <location>
        <begin position="72"/>
        <end position="139"/>
    </location>
</feature>
<dbReference type="EMBL" id="AVOT02047355">
    <property type="protein sequence ID" value="MBW0542646.1"/>
    <property type="molecule type" value="Genomic_DNA"/>
</dbReference>
<reference evidence="2" key="1">
    <citation type="submission" date="2021-03" db="EMBL/GenBank/DDBJ databases">
        <title>Draft genome sequence of rust myrtle Austropuccinia psidii MF-1, a brazilian biotype.</title>
        <authorList>
            <person name="Quecine M.C."/>
            <person name="Pachon D.M.R."/>
            <person name="Bonatelli M.L."/>
            <person name="Correr F.H."/>
            <person name="Franceschini L.M."/>
            <person name="Leite T.F."/>
            <person name="Margarido G.R.A."/>
            <person name="Almeida C.A."/>
            <person name="Ferrarezi J.A."/>
            <person name="Labate C.A."/>
        </authorList>
    </citation>
    <scope>NUCLEOTIDE SEQUENCE</scope>
    <source>
        <strain evidence="2">MF-1</strain>
    </source>
</reference>
<dbReference type="Proteomes" id="UP000765509">
    <property type="component" value="Unassembled WGS sequence"/>
</dbReference>
<organism evidence="2 3">
    <name type="scientific">Austropuccinia psidii MF-1</name>
    <dbReference type="NCBI Taxonomy" id="1389203"/>
    <lineage>
        <taxon>Eukaryota</taxon>
        <taxon>Fungi</taxon>
        <taxon>Dikarya</taxon>
        <taxon>Basidiomycota</taxon>
        <taxon>Pucciniomycotina</taxon>
        <taxon>Pucciniomycetes</taxon>
        <taxon>Pucciniales</taxon>
        <taxon>Sphaerophragmiaceae</taxon>
        <taxon>Austropuccinia</taxon>
    </lineage>
</organism>
<sequence length="139" mass="14986">MKALHHHNIGRGILAHHPSGPQHYIASLGDCMFVNCMELVTFPNELFVQVGFRNWPPYMCMSHTYIPAHTHTHTHATSPVPAHSTAPRPTQATAPALRHTIAHAPTPAQAPAPTHATAQAPSHTTHMPTVVPHASPPNG</sequence>
<keyword evidence="3" id="KW-1185">Reference proteome</keyword>
<name>A0A9Q3FSF9_9BASI</name>
<evidence type="ECO:0000313" key="2">
    <source>
        <dbReference type="EMBL" id="MBW0542646.1"/>
    </source>
</evidence>
<proteinExistence type="predicted"/>
<protein>
    <submittedName>
        <fullName evidence="2">Uncharacterized protein</fullName>
    </submittedName>
</protein>